<proteinExistence type="predicted"/>
<dbReference type="HOGENOM" id="CLU_3290092_0_0_0"/>
<protein>
    <submittedName>
        <fullName evidence="1">Uncharacterized protein</fullName>
    </submittedName>
</protein>
<organism evidence="1 2">
    <name type="scientific">Fusobacterium animalis ATCC 51191</name>
    <dbReference type="NCBI Taxonomy" id="997347"/>
    <lineage>
        <taxon>Bacteria</taxon>
        <taxon>Fusobacteriati</taxon>
        <taxon>Fusobacteriota</taxon>
        <taxon>Fusobacteriia</taxon>
        <taxon>Fusobacteriales</taxon>
        <taxon>Fusobacteriaceae</taxon>
        <taxon>Fusobacterium</taxon>
    </lineage>
</organism>
<dbReference type="AlphaFoldDB" id="F9EJB3"/>
<gene>
    <name evidence="1" type="ORF">HMPREF9094_0017</name>
</gene>
<comment type="caution">
    <text evidence="1">The sequence shown here is derived from an EMBL/GenBank/DDBJ whole genome shotgun (WGS) entry which is preliminary data.</text>
</comment>
<dbReference type="Proteomes" id="UP000005392">
    <property type="component" value="Unassembled WGS sequence"/>
</dbReference>
<name>F9EJB3_9FUSO</name>
<keyword evidence="2" id="KW-1185">Reference proteome</keyword>
<evidence type="ECO:0000313" key="2">
    <source>
        <dbReference type="Proteomes" id="UP000005392"/>
    </source>
</evidence>
<evidence type="ECO:0000313" key="1">
    <source>
        <dbReference type="EMBL" id="EGQ80956.1"/>
    </source>
</evidence>
<accession>F9EJB3</accession>
<sequence>MMKVTQKFKIFYLHLEIQKEKLIKKQKKMKMLKTLLWELK</sequence>
<reference evidence="1 2" key="1">
    <citation type="submission" date="2011-05" db="EMBL/GenBank/DDBJ databases">
        <authorList>
            <person name="Muzny D."/>
            <person name="Qin X."/>
            <person name="Deng J."/>
            <person name="Jiang H."/>
            <person name="Liu Y."/>
            <person name="Qu J."/>
            <person name="Song X.-Z."/>
            <person name="Zhang L."/>
            <person name="Thornton R."/>
            <person name="Coyle M."/>
            <person name="Francisco L."/>
            <person name="Jackson L."/>
            <person name="Javaid M."/>
            <person name="Korchina V."/>
            <person name="Kovar C."/>
            <person name="Mata R."/>
            <person name="Mathew T."/>
            <person name="Ngo R."/>
            <person name="Nguyen L."/>
            <person name="Nguyen N."/>
            <person name="Okwuonu G."/>
            <person name="Ongeri F."/>
            <person name="Pham C."/>
            <person name="Simmons D."/>
            <person name="Wilczek-Boney K."/>
            <person name="Hale W."/>
            <person name="Jakkamsetti A."/>
            <person name="Pham P."/>
            <person name="Ruth R."/>
            <person name="San Lucas F."/>
            <person name="Warren J."/>
            <person name="Zhang J."/>
            <person name="Zhao Z."/>
            <person name="Zhou C."/>
            <person name="Zhu D."/>
            <person name="Lee S."/>
            <person name="Bess C."/>
            <person name="Blankenburg K."/>
            <person name="Forbes L."/>
            <person name="Fu Q."/>
            <person name="Gubbala S."/>
            <person name="Hirani K."/>
            <person name="Jayaseelan J.C."/>
            <person name="Lara F."/>
            <person name="Munidasa M."/>
            <person name="Palculict T."/>
            <person name="Patil S."/>
            <person name="Pu L.-L."/>
            <person name="Saada N."/>
            <person name="Tang L."/>
            <person name="Weissenberger G."/>
            <person name="Zhu Y."/>
            <person name="Hemphill L."/>
            <person name="Shang Y."/>
            <person name="Youmans B."/>
            <person name="Ayvaz T."/>
            <person name="Ross M."/>
            <person name="Santibanez J."/>
            <person name="Aqrawi P."/>
            <person name="Gross S."/>
            <person name="Joshi V."/>
            <person name="Fowler G."/>
            <person name="Nazareth L."/>
            <person name="Reid J."/>
            <person name="Worley K."/>
            <person name="Petrosino J."/>
            <person name="Highlander S."/>
            <person name="Gibbs R."/>
        </authorList>
    </citation>
    <scope>NUCLEOTIDE SEQUENCE [LARGE SCALE GENOMIC DNA]</scope>
    <source>
        <strain evidence="1 2">ATCC 51191</strain>
    </source>
</reference>
<dbReference type="EMBL" id="AFQD01000002">
    <property type="protein sequence ID" value="EGQ80956.1"/>
    <property type="molecule type" value="Genomic_DNA"/>
</dbReference>